<comment type="subcellular location">
    <subcellularLocation>
        <location evidence="1">Cell membrane</location>
        <topology evidence="1">Multi-pass membrane protein</topology>
    </subcellularLocation>
</comment>
<accession>A0A9J6NW15</accession>
<dbReference type="PANTHER" id="PTHR43823:SF3">
    <property type="entry name" value="MULTIDRUG EXPORT PROTEIN MEPA"/>
    <property type="match status" value="1"/>
</dbReference>
<dbReference type="EMBL" id="JAGSOJ010000001">
    <property type="protein sequence ID" value="MCM1988682.1"/>
    <property type="molecule type" value="Genomic_DNA"/>
</dbReference>
<evidence type="ECO:0000256" key="2">
    <source>
        <dbReference type="ARBA" id="ARBA00022475"/>
    </source>
</evidence>
<feature type="transmembrane region" description="Helical" evidence="6">
    <location>
        <begin position="105"/>
        <end position="125"/>
    </location>
</feature>
<proteinExistence type="predicted"/>
<comment type="caution">
    <text evidence="7">The sequence shown here is derived from an EMBL/GenBank/DDBJ whole genome shotgun (WGS) entry which is preliminary data.</text>
</comment>
<reference evidence="7" key="2">
    <citation type="submission" date="2021-04" db="EMBL/GenBank/DDBJ databases">
        <authorList>
            <person name="Dong X."/>
        </authorList>
    </citation>
    <scope>NUCLEOTIDE SEQUENCE</scope>
    <source>
        <strain evidence="7">ZWT</strain>
    </source>
</reference>
<reference evidence="7" key="1">
    <citation type="journal article" date="2021" name="mSystems">
        <title>Bacteria and Archaea Synergistically Convert Glycine Betaine to Biogenic Methane in the Formosa Cold Seep of the South China Sea.</title>
        <authorList>
            <person name="Li L."/>
            <person name="Zhang W."/>
            <person name="Zhang S."/>
            <person name="Song L."/>
            <person name="Sun Q."/>
            <person name="Zhang H."/>
            <person name="Xiang H."/>
            <person name="Dong X."/>
        </authorList>
    </citation>
    <scope>NUCLEOTIDE SEQUENCE</scope>
    <source>
        <strain evidence="7">ZWT</strain>
    </source>
</reference>
<evidence type="ECO:0000313" key="8">
    <source>
        <dbReference type="Proteomes" id="UP001056429"/>
    </source>
</evidence>
<keyword evidence="3 6" id="KW-0812">Transmembrane</keyword>
<protein>
    <submittedName>
        <fullName evidence="7">Uncharacterized protein</fullName>
    </submittedName>
</protein>
<dbReference type="InterPro" id="IPR002528">
    <property type="entry name" value="MATE_fam"/>
</dbReference>
<dbReference type="GO" id="GO:0005886">
    <property type="term" value="C:plasma membrane"/>
    <property type="evidence" value="ECO:0007669"/>
    <property type="project" value="UniProtKB-SubCell"/>
</dbReference>
<dbReference type="GO" id="GO:0015297">
    <property type="term" value="F:antiporter activity"/>
    <property type="evidence" value="ECO:0007669"/>
    <property type="project" value="InterPro"/>
</dbReference>
<organism evidence="7 8">
    <name type="scientific">Oceanirhabdus seepicola</name>
    <dbReference type="NCBI Taxonomy" id="2828781"/>
    <lineage>
        <taxon>Bacteria</taxon>
        <taxon>Bacillati</taxon>
        <taxon>Bacillota</taxon>
        <taxon>Clostridia</taxon>
        <taxon>Eubacteriales</taxon>
        <taxon>Clostridiaceae</taxon>
        <taxon>Oceanirhabdus</taxon>
    </lineage>
</organism>
<name>A0A9J6NW15_9CLOT</name>
<evidence type="ECO:0000256" key="6">
    <source>
        <dbReference type="SAM" id="Phobius"/>
    </source>
</evidence>
<keyword evidence="4 6" id="KW-1133">Transmembrane helix</keyword>
<keyword evidence="5 6" id="KW-0472">Membrane</keyword>
<dbReference type="AlphaFoldDB" id="A0A9J6NW15"/>
<dbReference type="RefSeq" id="WP_250857553.1">
    <property type="nucleotide sequence ID" value="NZ_JAGSOJ010000001.1"/>
</dbReference>
<evidence type="ECO:0000256" key="3">
    <source>
        <dbReference type="ARBA" id="ARBA00022692"/>
    </source>
</evidence>
<evidence type="ECO:0000313" key="7">
    <source>
        <dbReference type="EMBL" id="MCM1988682.1"/>
    </source>
</evidence>
<dbReference type="Proteomes" id="UP001056429">
    <property type="component" value="Unassembled WGS sequence"/>
</dbReference>
<dbReference type="GO" id="GO:0042910">
    <property type="term" value="F:xenobiotic transmembrane transporter activity"/>
    <property type="evidence" value="ECO:0007669"/>
    <property type="project" value="InterPro"/>
</dbReference>
<sequence length="173" mass="19020">MPVGGFAEGLQPIVSVNFGANKLDRVKGAIKISLLYSLLYVVIASVSAYLFGDNIINLFGAREDLLVVTKEGLYTMLIGMIFIPITIMGVTLFQGVSKVKESIVLNLSRQLTFLLLMLLILPNIIGMKGVYYSYIIAELLSAVLAGVLIIRYFNKEAPRVQSSEIYPIKELGK</sequence>
<evidence type="ECO:0000256" key="4">
    <source>
        <dbReference type="ARBA" id="ARBA00022989"/>
    </source>
</evidence>
<dbReference type="Pfam" id="PF01554">
    <property type="entry name" value="MatE"/>
    <property type="match status" value="1"/>
</dbReference>
<gene>
    <name evidence="7" type="ORF">KDK92_02945</name>
</gene>
<dbReference type="PANTHER" id="PTHR43823">
    <property type="entry name" value="SPORULATION PROTEIN YKVU"/>
    <property type="match status" value="1"/>
</dbReference>
<feature type="transmembrane region" description="Helical" evidence="6">
    <location>
        <begin position="131"/>
        <end position="153"/>
    </location>
</feature>
<keyword evidence="2" id="KW-1003">Cell membrane</keyword>
<evidence type="ECO:0000256" key="5">
    <source>
        <dbReference type="ARBA" id="ARBA00023136"/>
    </source>
</evidence>
<feature type="transmembrane region" description="Helical" evidence="6">
    <location>
        <begin position="72"/>
        <end position="93"/>
    </location>
</feature>
<keyword evidence="8" id="KW-1185">Reference proteome</keyword>
<evidence type="ECO:0000256" key="1">
    <source>
        <dbReference type="ARBA" id="ARBA00004651"/>
    </source>
</evidence>
<dbReference type="InterPro" id="IPR051327">
    <property type="entry name" value="MATE_MepA_subfamily"/>
</dbReference>
<feature type="transmembrane region" description="Helical" evidence="6">
    <location>
        <begin position="32"/>
        <end position="52"/>
    </location>
</feature>